<keyword evidence="2" id="KW-1185">Reference proteome</keyword>
<dbReference type="InterPro" id="IPR023335">
    <property type="entry name" value="ATP12_ortho_dom_sf"/>
</dbReference>
<dbReference type="GO" id="GO:0033615">
    <property type="term" value="P:mitochondrial proton-transporting ATP synthase complex assembly"/>
    <property type="evidence" value="ECO:0007669"/>
    <property type="project" value="TreeGrafter"/>
</dbReference>
<dbReference type="Proteomes" id="UP000750711">
    <property type="component" value="Unassembled WGS sequence"/>
</dbReference>
<evidence type="ECO:0000313" key="1">
    <source>
        <dbReference type="EMBL" id="KAH0555832.1"/>
    </source>
</evidence>
<dbReference type="EMBL" id="JAGHQM010001337">
    <property type="protein sequence ID" value="KAH0555832.1"/>
    <property type="molecule type" value="Genomic_DNA"/>
</dbReference>
<dbReference type="PANTHER" id="PTHR21013">
    <property type="entry name" value="ATP SYNTHASE MITOCHONDRIAL F1 COMPLEX ASSEMBLY FACTOR 2/ATP12 PROTEIN, MITOCHONDRIAL PRECURSOR"/>
    <property type="match status" value="1"/>
</dbReference>
<reference evidence="1" key="1">
    <citation type="submission" date="2021-03" db="EMBL/GenBank/DDBJ databases">
        <title>Comparative genomics and phylogenomic investigation of the class Geoglossomycetes provide insights into ecological specialization and systematics.</title>
        <authorList>
            <person name="Melie T."/>
            <person name="Pirro S."/>
            <person name="Miller A.N."/>
            <person name="Quandt A."/>
        </authorList>
    </citation>
    <scope>NUCLEOTIDE SEQUENCE</scope>
    <source>
        <strain evidence="1">CAQ_001_2017</strain>
    </source>
</reference>
<organism evidence="1 2">
    <name type="scientific">Trichoglossum hirsutum</name>
    <dbReference type="NCBI Taxonomy" id="265104"/>
    <lineage>
        <taxon>Eukaryota</taxon>
        <taxon>Fungi</taxon>
        <taxon>Dikarya</taxon>
        <taxon>Ascomycota</taxon>
        <taxon>Pezizomycotina</taxon>
        <taxon>Geoglossomycetes</taxon>
        <taxon>Geoglossales</taxon>
        <taxon>Geoglossaceae</taxon>
        <taxon>Trichoglossum</taxon>
    </lineage>
</organism>
<proteinExistence type="predicted"/>
<dbReference type="PANTHER" id="PTHR21013:SF10">
    <property type="entry name" value="ATP SYNTHASE MITOCHONDRIAL F1 COMPLEX ASSEMBLY FACTOR 2"/>
    <property type="match status" value="1"/>
</dbReference>
<protein>
    <submittedName>
        <fullName evidence="1">Uncharacterized protein</fullName>
    </submittedName>
</protein>
<dbReference type="GO" id="GO:0005739">
    <property type="term" value="C:mitochondrion"/>
    <property type="evidence" value="ECO:0007669"/>
    <property type="project" value="TreeGrafter"/>
</dbReference>
<comment type="caution">
    <text evidence="1">The sequence shown here is derived from an EMBL/GenBank/DDBJ whole genome shotgun (WGS) entry which is preliminary data.</text>
</comment>
<name>A0A9P8IHF3_9PEZI</name>
<feature type="non-terminal residue" evidence="1">
    <location>
        <position position="164"/>
    </location>
</feature>
<accession>A0A9P8IHF3</accession>
<dbReference type="AlphaFoldDB" id="A0A9P8IHF3"/>
<evidence type="ECO:0000313" key="2">
    <source>
        <dbReference type="Proteomes" id="UP000750711"/>
    </source>
</evidence>
<dbReference type="InterPro" id="IPR011419">
    <property type="entry name" value="ATP12_ATP_synth-F1-assembly"/>
</dbReference>
<gene>
    <name evidence="1" type="ORF">GP486_006219</name>
</gene>
<dbReference type="Gene3D" id="1.10.3580.10">
    <property type="entry name" value="ATP12 ATPase"/>
    <property type="match status" value="1"/>
</dbReference>
<dbReference type="SUPFAM" id="SSF160909">
    <property type="entry name" value="ATP12-like"/>
    <property type="match status" value="1"/>
</dbReference>
<sequence length="164" mass="18406">MRYLDTDTLLCWAPAAPSFSNGLHLRYVEDDPASRSEESLRDMQVRTAKPIIEFLTTYIWPGIKLIPASDEAGILPRPQPEVTKEVISGWISGLPAFELAALERCVMAGKSLLVAVRLLVEWSMEFQHIRTQQQQQQQQSDDGAKVELPPRFGIEEAAEAVDLE</sequence>